<feature type="domain" description="Aminotransferase class I/classII large" evidence="5">
    <location>
        <begin position="32"/>
        <end position="383"/>
    </location>
</feature>
<dbReference type="EMBL" id="PYFT01000001">
    <property type="protein sequence ID" value="PSR52539.1"/>
    <property type="molecule type" value="Genomic_DNA"/>
</dbReference>
<evidence type="ECO:0000313" key="6">
    <source>
        <dbReference type="EMBL" id="PSR52539.1"/>
    </source>
</evidence>
<dbReference type="InterPro" id="IPR015422">
    <property type="entry name" value="PyrdxlP-dep_Trfase_small"/>
</dbReference>
<organism evidence="6 7">
    <name type="scientific">Adhaeribacter arboris</name>
    <dbReference type="NCBI Taxonomy" id="2072846"/>
    <lineage>
        <taxon>Bacteria</taxon>
        <taxon>Pseudomonadati</taxon>
        <taxon>Bacteroidota</taxon>
        <taxon>Cytophagia</taxon>
        <taxon>Cytophagales</taxon>
        <taxon>Hymenobacteraceae</taxon>
        <taxon>Adhaeribacter</taxon>
    </lineage>
</organism>
<comment type="cofactor">
    <cofactor evidence="1 4">
        <name>pyridoxal 5'-phosphate</name>
        <dbReference type="ChEBI" id="CHEBI:597326"/>
    </cofactor>
</comment>
<evidence type="ECO:0000256" key="2">
    <source>
        <dbReference type="ARBA" id="ARBA00022576"/>
    </source>
</evidence>
<dbReference type="PANTHER" id="PTHR42832:SF3">
    <property type="entry name" value="L-GLUTAMINE--4-(METHYLSULFANYL)-2-OXOBUTANOATE AMINOTRANSFERASE"/>
    <property type="match status" value="1"/>
</dbReference>
<dbReference type="SUPFAM" id="SSF53383">
    <property type="entry name" value="PLP-dependent transferases"/>
    <property type="match status" value="1"/>
</dbReference>
<dbReference type="RefSeq" id="WP_106926259.1">
    <property type="nucleotide sequence ID" value="NZ_PYFT01000001.1"/>
</dbReference>
<evidence type="ECO:0000256" key="1">
    <source>
        <dbReference type="ARBA" id="ARBA00001933"/>
    </source>
</evidence>
<dbReference type="PROSITE" id="PS00105">
    <property type="entry name" value="AA_TRANSFER_CLASS_1"/>
    <property type="match status" value="1"/>
</dbReference>
<evidence type="ECO:0000259" key="5">
    <source>
        <dbReference type="Pfam" id="PF00155"/>
    </source>
</evidence>
<dbReference type="Pfam" id="PF00155">
    <property type="entry name" value="Aminotran_1_2"/>
    <property type="match status" value="1"/>
</dbReference>
<dbReference type="InterPro" id="IPR050881">
    <property type="entry name" value="LL-DAP_aminotransferase"/>
</dbReference>
<protein>
    <recommendedName>
        <fullName evidence="4">Aminotransferase</fullName>
        <ecNumber evidence="4">2.6.1.-</ecNumber>
    </recommendedName>
</protein>
<keyword evidence="2 4" id="KW-0032">Aminotransferase</keyword>
<dbReference type="InterPro" id="IPR015424">
    <property type="entry name" value="PyrdxlP-dep_Trfase"/>
</dbReference>
<comment type="similarity">
    <text evidence="4">Belongs to the class-I pyridoxal-phosphate-dependent aminotransferase family.</text>
</comment>
<dbReference type="PANTHER" id="PTHR42832">
    <property type="entry name" value="AMINO ACID AMINOTRANSFERASE"/>
    <property type="match status" value="1"/>
</dbReference>
<accession>A0A2T2YAJ9</accession>
<evidence type="ECO:0000256" key="3">
    <source>
        <dbReference type="ARBA" id="ARBA00022679"/>
    </source>
</evidence>
<comment type="caution">
    <text evidence="6">The sequence shown here is derived from an EMBL/GenBank/DDBJ whole genome shotgun (WGS) entry which is preliminary data.</text>
</comment>
<gene>
    <name evidence="6" type="ORF">AHMF7605_02860</name>
</gene>
<dbReference type="Proteomes" id="UP000240357">
    <property type="component" value="Unassembled WGS sequence"/>
</dbReference>
<dbReference type="GO" id="GO:0030170">
    <property type="term" value="F:pyridoxal phosphate binding"/>
    <property type="evidence" value="ECO:0007669"/>
    <property type="project" value="InterPro"/>
</dbReference>
<dbReference type="GO" id="GO:0008483">
    <property type="term" value="F:transaminase activity"/>
    <property type="evidence" value="ECO:0007669"/>
    <property type="project" value="UniProtKB-KW"/>
</dbReference>
<name>A0A2T2YAJ9_9BACT</name>
<sequence>MIIAKANRLNEVQEYYFVRKLAEVRALMAQGKKIINLGIGDPDLPASGNTVQALTASAQLPTSHGYQPYRSIPALRTAMADWYAQTYDVKLNPETEVLPLLGSKEGVFHISLAFLNPSDKVLIPNPGYPAYAAVTKLVGAEPVYFDLTAENNWLPDLDALIEQDLSGVKLMWLNYPNMPTGALATEADFARIIDFARAHQILIVHDNPYSLVLNTQPPVSILHVPGAMDCCLELNSLSKSFNMAGWRVGMVLGQKDYLDAVITVKSNLDSGMFLPVQQAAIEALQNPASWHAERNAVYHRRRHLIYQLLDLLGCQYSTEATGMFVWARVPDDISDVEAYLDSILYEAHVFLTPGKIFGSNGERYVRVSVCAPEESITQAIQNIHHFLTVTK</sequence>
<proteinExistence type="inferred from homology"/>
<reference evidence="6 7" key="1">
    <citation type="submission" date="2018-03" db="EMBL/GenBank/DDBJ databases">
        <title>Adhaeribacter sp. HMF7605 Genome sequencing and assembly.</title>
        <authorList>
            <person name="Kang H."/>
            <person name="Kang J."/>
            <person name="Cha I."/>
            <person name="Kim H."/>
            <person name="Joh K."/>
        </authorList>
    </citation>
    <scope>NUCLEOTIDE SEQUENCE [LARGE SCALE GENOMIC DNA]</scope>
    <source>
        <strain evidence="6 7">HMF7605</strain>
    </source>
</reference>
<dbReference type="EC" id="2.6.1.-" evidence="4"/>
<dbReference type="InterPro" id="IPR004838">
    <property type="entry name" value="NHTrfase_class1_PyrdxlP-BS"/>
</dbReference>
<dbReference type="Gene3D" id="3.90.1150.10">
    <property type="entry name" value="Aspartate Aminotransferase, domain 1"/>
    <property type="match status" value="1"/>
</dbReference>
<evidence type="ECO:0000313" key="7">
    <source>
        <dbReference type="Proteomes" id="UP000240357"/>
    </source>
</evidence>
<dbReference type="OrthoDB" id="1489696at2"/>
<dbReference type="AlphaFoldDB" id="A0A2T2YAJ9"/>
<keyword evidence="3 4" id="KW-0808">Transferase</keyword>
<dbReference type="InterPro" id="IPR015421">
    <property type="entry name" value="PyrdxlP-dep_Trfase_major"/>
</dbReference>
<dbReference type="InterPro" id="IPR004839">
    <property type="entry name" value="Aminotransferase_I/II_large"/>
</dbReference>
<dbReference type="Gene3D" id="3.40.640.10">
    <property type="entry name" value="Type I PLP-dependent aspartate aminotransferase-like (Major domain)"/>
    <property type="match status" value="1"/>
</dbReference>
<dbReference type="CDD" id="cd00609">
    <property type="entry name" value="AAT_like"/>
    <property type="match status" value="1"/>
</dbReference>
<evidence type="ECO:0000256" key="4">
    <source>
        <dbReference type="RuleBase" id="RU000481"/>
    </source>
</evidence>
<keyword evidence="7" id="KW-1185">Reference proteome</keyword>